<feature type="non-terminal residue" evidence="1">
    <location>
        <position position="1"/>
    </location>
</feature>
<sequence length="72" mass="8136">YTQTLWVYILHYTSCAGTSIATHLTNILVVTLNYTKFLLGTVGGVDGSLLLKLTMQIMTNWYILTNLKDSHR</sequence>
<gene>
    <name evidence="1" type="ORF">S01H4_37082</name>
</gene>
<dbReference type="AlphaFoldDB" id="X1BNF6"/>
<protein>
    <submittedName>
        <fullName evidence="1">Uncharacterized protein</fullName>
    </submittedName>
</protein>
<evidence type="ECO:0000313" key="1">
    <source>
        <dbReference type="EMBL" id="GAG97444.1"/>
    </source>
</evidence>
<name>X1BNF6_9ZZZZ</name>
<organism evidence="1">
    <name type="scientific">marine sediment metagenome</name>
    <dbReference type="NCBI Taxonomy" id="412755"/>
    <lineage>
        <taxon>unclassified sequences</taxon>
        <taxon>metagenomes</taxon>
        <taxon>ecological metagenomes</taxon>
    </lineage>
</organism>
<reference evidence="1" key="1">
    <citation type="journal article" date="2014" name="Front. Microbiol.">
        <title>High frequency of phylogenetically diverse reductive dehalogenase-homologous genes in deep subseafloor sedimentary metagenomes.</title>
        <authorList>
            <person name="Kawai M."/>
            <person name="Futagami T."/>
            <person name="Toyoda A."/>
            <person name="Takaki Y."/>
            <person name="Nishi S."/>
            <person name="Hori S."/>
            <person name="Arai W."/>
            <person name="Tsubouchi T."/>
            <person name="Morono Y."/>
            <person name="Uchiyama I."/>
            <person name="Ito T."/>
            <person name="Fujiyama A."/>
            <person name="Inagaki F."/>
            <person name="Takami H."/>
        </authorList>
    </citation>
    <scope>NUCLEOTIDE SEQUENCE</scope>
    <source>
        <strain evidence="1">Expedition CK06-06</strain>
    </source>
</reference>
<accession>X1BNF6</accession>
<dbReference type="EMBL" id="BART01019886">
    <property type="protein sequence ID" value="GAG97444.1"/>
    <property type="molecule type" value="Genomic_DNA"/>
</dbReference>
<proteinExistence type="predicted"/>
<comment type="caution">
    <text evidence="1">The sequence shown here is derived from an EMBL/GenBank/DDBJ whole genome shotgun (WGS) entry which is preliminary data.</text>
</comment>